<keyword evidence="2" id="KW-0732">Signal</keyword>
<dbReference type="Pfam" id="PF13627">
    <property type="entry name" value="LptM_cons"/>
    <property type="match status" value="1"/>
</dbReference>
<sequence>MILMLVATLGGCGQKGPLYRDNPDAVVTPDAPVRPNQTPTQDQEPNGSL</sequence>
<evidence type="ECO:0000256" key="4">
    <source>
        <dbReference type="ARBA" id="ARBA00023139"/>
    </source>
</evidence>
<comment type="subcellular location">
    <subcellularLocation>
        <location evidence="1">Cell outer membrane</location>
        <topology evidence="1">Lipid-anchor</topology>
    </subcellularLocation>
</comment>
<dbReference type="GO" id="GO:0009279">
    <property type="term" value="C:cell outer membrane"/>
    <property type="evidence" value="ECO:0007669"/>
    <property type="project" value="UniProtKB-SubCell"/>
</dbReference>
<evidence type="ECO:0000256" key="5">
    <source>
        <dbReference type="ARBA" id="ARBA00023237"/>
    </source>
</evidence>
<dbReference type="AlphaFoldDB" id="A0A831VZY7"/>
<feature type="region of interest" description="Disordered" evidence="7">
    <location>
        <begin position="13"/>
        <end position="49"/>
    </location>
</feature>
<proteinExistence type="predicted"/>
<evidence type="ECO:0000256" key="7">
    <source>
        <dbReference type="SAM" id="MobiDB-lite"/>
    </source>
</evidence>
<keyword evidence="6" id="KW-0449">Lipoprotein</keyword>
<evidence type="ECO:0000313" key="8">
    <source>
        <dbReference type="EMBL" id="HEA52995.1"/>
    </source>
</evidence>
<gene>
    <name evidence="8" type="ORF">ENI00_11885</name>
</gene>
<name>A0A831VZY7_9GAMM</name>
<dbReference type="NCBIfam" id="NF047847">
    <property type="entry name" value="SS_mature_LptM"/>
    <property type="match status" value="1"/>
</dbReference>
<dbReference type="EMBL" id="DRGY01000092">
    <property type="protein sequence ID" value="HEA52995.1"/>
    <property type="molecule type" value="Genomic_DNA"/>
</dbReference>
<evidence type="ECO:0008006" key="9">
    <source>
        <dbReference type="Google" id="ProtNLM"/>
    </source>
</evidence>
<accession>A0A831VZY7</accession>
<evidence type="ECO:0000256" key="6">
    <source>
        <dbReference type="ARBA" id="ARBA00023288"/>
    </source>
</evidence>
<keyword evidence="5" id="KW-0998">Cell outer membrane</keyword>
<evidence type="ECO:0000256" key="2">
    <source>
        <dbReference type="ARBA" id="ARBA00022729"/>
    </source>
</evidence>
<dbReference type="InterPro" id="IPR032831">
    <property type="entry name" value="LptM_cons"/>
</dbReference>
<keyword evidence="4" id="KW-0564">Palmitate</keyword>
<feature type="compositionally biased region" description="Polar residues" evidence="7">
    <location>
        <begin position="35"/>
        <end position="49"/>
    </location>
</feature>
<comment type="caution">
    <text evidence="8">The sequence shown here is derived from an EMBL/GenBank/DDBJ whole genome shotgun (WGS) entry which is preliminary data.</text>
</comment>
<dbReference type="Proteomes" id="UP000885748">
    <property type="component" value="Unassembled WGS sequence"/>
</dbReference>
<keyword evidence="3" id="KW-0472">Membrane</keyword>
<evidence type="ECO:0000256" key="3">
    <source>
        <dbReference type="ARBA" id="ARBA00023136"/>
    </source>
</evidence>
<evidence type="ECO:0000256" key="1">
    <source>
        <dbReference type="ARBA" id="ARBA00004459"/>
    </source>
</evidence>
<organism evidence="8">
    <name type="scientific">Marinobacter antarcticus</name>
    <dbReference type="NCBI Taxonomy" id="564117"/>
    <lineage>
        <taxon>Bacteria</taxon>
        <taxon>Pseudomonadati</taxon>
        <taxon>Pseudomonadota</taxon>
        <taxon>Gammaproteobacteria</taxon>
        <taxon>Pseudomonadales</taxon>
        <taxon>Marinobacteraceae</taxon>
        <taxon>Marinobacter</taxon>
    </lineage>
</organism>
<protein>
    <recommendedName>
        <fullName evidence="9">Lipoprotein-attachment site-containing protein</fullName>
    </recommendedName>
</protein>
<reference evidence="8" key="1">
    <citation type="journal article" date="2020" name="mSystems">
        <title>Genome- and Community-Level Interaction Insights into Carbon Utilization and Element Cycling Functions of Hydrothermarchaeota in Hydrothermal Sediment.</title>
        <authorList>
            <person name="Zhou Z."/>
            <person name="Liu Y."/>
            <person name="Xu W."/>
            <person name="Pan J."/>
            <person name="Luo Z.H."/>
            <person name="Li M."/>
        </authorList>
    </citation>
    <scope>NUCLEOTIDE SEQUENCE [LARGE SCALE GENOMIC DNA]</scope>
    <source>
        <strain evidence="8">HyVt-357</strain>
    </source>
</reference>